<reference evidence="8" key="1">
    <citation type="journal article" date="2019" name="Int. J. Syst. Evol. Microbiol.">
        <title>The Global Catalogue of Microorganisms (GCM) 10K type strain sequencing project: providing services to taxonomists for standard genome sequencing and annotation.</title>
        <authorList>
            <consortium name="The Broad Institute Genomics Platform"/>
            <consortium name="The Broad Institute Genome Sequencing Center for Infectious Disease"/>
            <person name="Wu L."/>
            <person name="Ma J."/>
        </authorList>
    </citation>
    <scope>NUCLEOTIDE SEQUENCE [LARGE SCALE GENOMIC DNA]</scope>
    <source>
        <strain evidence="8">JCM 9091</strain>
    </source>
</reference>
<comment type="caution">
    <text evidence="7">The sequence shown here is derived from an EMBL/GenBank/DDBJ whole genome shotgun (WGS) entry which is preliminary data.</text>
</comment>
<sequence length="355" mass="36845">MSAKNGTDLRSEPARHLSASSGVVASPGSTPHHDSASRGSRSASIGLLAISLGTAGLGGAWQAAATLVCAPVQISDALFTAAGLVWVVLLGVYVRHGGARWRNLREDLRHPGQGFAFAYVPIIGMLISGHFSRFGQEGARWAYAVFLVASALVAAHLLAHWLTGALSEAALHPGYLLPVTSAPFIASATASTLHLPEVAAAAFAVGVLYWLALGAVILGGLITGSPLPPPARPTLTVLIIPPATGGIAWLAAHRGRLDGVGYGFSGIVLFTLATVAFLLPAMSRRSFHTGLWIFSFPVAATANFLVRWTYAAEVPGREVLAWALMAAASAVFLLLTGATLVHGGRHRRPGDSGHE</sequence>
<evidence type="ECO:0008006" key="9">
    <source>
        <dbReference type="Google" id="ProtNLM"/>
    </source>
</evidence>
<accession>A0ABP6L232</accession>
<dbReference type="RefSeq" id="WP_234519301.1">
    <property type="nucleotide sequence ID" value="NZ_BAAAUF010000004.1"/>
</dbReference>
<evidence type="ECO:0000256" key="3">
    <source>
        <dbReference type="ARBA" id="ARBA00022989"/>
    </source>
</evidence>
<feature type="transmembrane region" description="Helical" evidence="6">
    <location>
        <begin position="77"/>
        <end position="94"/>
    </location>
</feature>
<feature type="transmembrane region" description="Helical" evidence="6">
    <location>
        <begin position="141"/>
        <end position="162"/>
    </location>
</feature>
<feature type="transmembrane region" description="Helical" evidence="6">
    <location>
        <begin position="174"/>
        <end position="193"/>
    </location>
</feature>
<evidence type="ECO:0000313" key="7">
    <source>
        <dbReference type="EMBL" id="GAA3027476.1"/>
    </source>
</evidence>
<keyword evidence="2 6" id="KW-0812">Transmembrane</keyword>
<dbReference type="Proteomes" id="UP001501532">
    <property type="component" value="Unassembled WGS sequence"/>
</dbReference>
<evidence type="ECO:0000313" key="8">
    <source>
        <dbReference type="Proteomes" id="UP001501532"/>
    </source>
</evidence>
<feature type="transmembrane region" description="Helical" evidence="6">
    <location>
        <begin position="45"/>
        <end position="65"/>
    </location>
</feature>
<dbReference type="PANTHER" id="PTHR37955:SF1">
    <property type="entry name" value="DEP DOMAIN-CONTAINING PROTEIN"/>
    <property type="match status" value="1"/>
</dbReference>
<feature type="transmembrane region" description="Helical" evidence="6">
    <location>
        <begin position="291"/>
        <end position="310"/>
    </location>
</feature>
<keyword evidence="8" id="KW-1185">Reference proteome</keyword>
<feature type="transmembrane region" description="Helical" evidence="6">
    <location>
        <begin position="259"/>
        <end position="279"/>
    </location>
</feature>
<dbReference type="InterPro" id="IPR052951">
    <property type="entry name" value="Tellurite_res_ion_channel"/>
</dbReference>
<feature type="transmembrane region" description="Helical" evidence="6">
    <location>
        <begin position="322"/>
        <end position="341"/>
    </location>
</feature>
<keyword evidence="3 6" id="KW-1133">Transmembrane helix</keyword>
<dbReference type="EMBL" id="BAAAUF010000004">
    <property type="protein sequence ID" value="GAA3027476.1"/>
    <property type="molecule type" value="Genomic_DNA"/>
</dbReference>
<evidence type="ECO:0000256" key="6">
    <source>
        <dbReference type="SAM" id="Phobius"/>
    </source>
</evidence>
<gene>
    <name evidence="7" type="ORF">GCM10010448_06900</name>
</gene>
<feature type="transmembrane region" description="Helical" evidence="6">
    <location>
        <begin position="199"/>
        <end position="222"/>
    </location>
</feature>
<organism evidence="7 8">
    <name type="scientific">Streptomyces glomeratus</name>
    <dbReference type="NCBI Taxonomy" id="284452"/>
    <lineage>
        <taxon>Bacteria</taxon>
        <taxon>Bacillati</taxon>
        <taxon>Actinomycetota</taxon>
        <taxon>Actinomycetes</taxon>
        <taxon>Kitasatosporales</taxon>
        <taxon>Streptomycetaceae</taxon>
        <taxon>Streptomyces</taxon>
    </lineage>
</organism>
<comment type="subcellular location">
    <subcellularLocation>
        <location evidence="1">Membrane</location>
        <topology evidence="1">Multi-pass membrane protein</topology>
    </subcellularLocation>
</comment>
<dbReference type="InterPro" id="IPR004695">
    <property type="entry name" value="SLAC1/Mae1/Ssu1/TehA"/>
</dbReference>
<dbReference type="PANTHER" id="PTHR37955">
    <property type="entry name" value="TELLURITE RESISTANCE PROTEIN TEHA"/>
    <property type="match status" value="1"/>
</dbReference>
<evidence type="ECO:0000256" key="4">
    <source>
        <dbReference type="ARBA" id="ARBA00023136"/>
    </source>
</evidence>
<feature type="compositionally biased region" description="Low complexity" evidence="5">
    <location>
        <begin position="18"/>
        <end position="30"/>
    </location>
</feature>
<evidence type="ECO:0000256" key="1">
    <source>
        <dbReference type="ARBA" id="ARBA00004141"/>
    </source>
</evidence>
<evidence type="ECO:0000256" key="5">
    <source>
        <dbReference type="SAM" id="MobiDB-lite"/>
    </source>
</evidence>
<dbReference type="Pfam" id="PF03595">
    <property type="entry name" value="SLAC1"/>
    <property type="match status" value="1"/>
</dbReference>
<name>A0ABP6L232_9ACTN</name>
<dbReference type="InterPro" id="IPR038665">
    <property type="entry name" value="Voltage-dep_anion_channel_sf"/>
</dbReference>
<keyword evidence="4 6" id="KW-0472">Membrane</keyword>
<feature type="transmembrane region" description="Helical" evidence="6">
    <location>
        <begin position="234"/>
        <end position="253"/>
    </location>
</feature>
<dbReference type="Gene3D" id="1.50.10.150">
    <property type="entry name" value="Voltage-dependent anion channel"/>
    <property type="match status" value="1"/>
</dbReference>
<protein>
    <recommendedName>
        <fullName evidence="9">C4-dicarboxylate ABC transporter</fullName>
    </recommendedName>
</protein>
<evidence type="ECO:0000256" key="2">
    <source>
        <dbReference type="ARBA" id="ARBA00022692"/>
    </source>
</evidence>
<proteinExistence type="predicted"/>
<feature type="region of interest" description="Disordered" evidence="5">
    <location>
        <begin position="1"/>
        <end position="39"/>
    </location>
</feature>